<evidence type="ECO:0000313" key="1">
    <source>
        <dbReference type="EMBL" id="VEL07103.1"/>
    </source>
</evidence>
<dbReference type="Proteomes" id="UP000784294">
    <property type="component" value="Unassembled WGS sequence"/>
</dbReference>
<proteinExistence type="predicted"/>
<evidence type="ECO:0000313" key="2">
    <source>
        <dbReference type="Proteomes" id="UP000784294"/>
    </source>
</evidence>
<organism evidence="1 2">
    <name type="scientific">Protopolystoma xenopodis</name>
    <dbReference type="NCBI Taxonomy" id="117903"/>
    <lineage>
        <taxon>Eukaryota</taxon>
        <taxon>Metazoa</taxon>
        <taxon>Spiralia</taxon>
        <taxon>Lophotrochozoa</taxon>
        <taxon>Platyhelminthes</taxon>
        <taxon>Monogenea</taxon>
        <taxon>Polyopisthocotylea</taxon>
        <taxon>Polystomatidea</taxon>
        <taxon>Polystomatidae</taxon>
        <taxon>Protopolystoma</taxon>
    </lineage>
</organism>
<comment type="caution">
    <text evidence="1">The sequence shown here is derived from an EMBL/GenBank/DDBJ whole genome shotgun (WGS) entry which is preliminary data.</text>
</comment>
<dbReference type="EMBL" id="CAAALY010001017">
    <property type="protein sequence ID" value="VEL07103.1"/>
    <property type="molecule type" value="Genomic_DNA"/>
</dbReference>
<reference evidence="1" key="1">
    <citation type="submission" date="2018-11" db="EMBL/GenBank/DDBJ databases">
        <authorList>
            <consortium name="Pathogen Informatics"/>
        </authorList>
    </citation>
    <scope>NUCLEOTIDE SEQUENCE</scope>
</reference>
<protein>
    <submittedName>
        <fullName evidence="1">Uncharacterized protein</fullName>
    </submittedName>
</protein>
<keyword evidence="2" id="KW-1185">Reference proteome</keyword>
<sequence>MIPCYDDVRHITEECLAPFHWNRRKQRHHECSSKANRQLVKRNSPSSSCGTDLRISSRNTFTRNGKYDMAKGLHSLKFTSALWPKGTRGNVAECLTCQAPILHCHGSTPTGGVDNTDARSKLQSTGAWIRATFG</sequence>
<dbReference type="AlphaFoldDB" id="A0A3S5AWT2"/>
<gene>
    <name evidence="1" type="ORF">PXEA_LOCUS543</name>
</gene>
<name>A0A3S5AWT2_9PLAT</name>
<accession>A0A3S5AWT2</accession>